<evidence type="ECO:0000313" key="2">
    <source>
        <dbReference type="Proteomes" id="UP000422221"/>
    </source>
</evidence>
<proteinExistence type="predicted"/>
<gene>
    <name evidence="1" type="ORF">F3F73_06145</name>
</gene>
<dbReference type="Proteomes" id="UP000422221">
    <property type="component" value="Unassembled WGS sequence"/>
</dbReference>
<accession>A0A7J4XM41</accession>
<reference evidence="1 2" key="1">
    <citation type="journal article" date="2019" name="Nat. Med.">
        <title>A library of human gut bacterial isolates paired with longitudinal multiomics data enables mechanistic microbiome research.</title>
        <authorList>
            <person name="Poyet M."/>
            <person name="Groussin M."/>
            <person name="Gibbons S.M."/>
            <person name="Avila-Pacheco J."/>
            <person name="Jiang X."/>
            <person name="Kearney S.M."/>
            <person name="Perrotta A.R."/>
            <person name="Berdy B."/>
            <person name="Zhao S."/>
            <person name="Lieberman T.D."/>
            <person name="Swanson P.K."/>
            <person name="Smith M."/>
            <person name="Roesemann S."/>
            <person name="Alexander J.E."/>
            <person name="Rich S.A."/>
            <person name="Livny J."/>
            <person name="Vlamakis H."/>
            <person name="Clish C."/>
            <person name="Bullock K."/>
            <person name="Deik A."/>
            <person name="Scott J."/>
            <person name="Pierce K.A."/>
            <person name="Xavier R.J."/>
            <person name="Alm E.J."/>
        </authorList>
    </citation>
    <scope>NUCLEOTIDE SEQUENCE [LARGE SCALE GENOMIC DNA]</scope>
    <source>
        <strain evidence="1 2">BIOML-A10</strain>
    </source>
</reference>
<dbReference type="RefSeq" id="WP_130058370.1">
    <property type="nucleotide sequence ID" value="NZ_RCXT01000003.1"/>
</dbReference>
<protein>
    <submittedName>
        <fullName evidence="1">Uncharacterized protein</fullName>
    </submittedName>
</protein>
<dbReference type="AlphaFoldDB" id="A0A7J4XM41"/>
<name>A0A7J4XM41_9BACE</name>
<evidence type="ECO:0000313" key="1">
    <source>
        <dbReference type="EMBL" id="KAA3767972.1"/>
    </source>
</evidence>
<sequence>MTPEQSYKKLLSLKEELEIKQKNFIIETVRSHGGIISCKPKLENGEDNDTDQDLYPITAIFYDGHESYPNVSVTAVHILERPEIEDTEVYVDGINQETCEFQENFDVCPEDYTNVVAFIGATLGFNSQQQE</sequence>
<organism evidence="1 2">
    <name type="scientific">Bacteroides salyersiae</name>
    <dbReference type="NCBI Taxonomy" id="291644"/>
    <lineage>
        <taxon>Bacteria</taxon>
        <taxon>Pseudomonadati</taxon>
        <taxon>Bacteroidota</taxon>
        <taxon>Bacteroidia</taxon>
        <taxon>Bacteroidales</taxon>
        <taxon>Bacteroidaceae</taxon>
        <taxon>Bacteroides</taxon>
    </lineage>
</organism>
<dbReference type="EMBL" id="VWMK01000004">
    <property type="protein sequence ID" value="KAA3767972.1"/>
    <property type="molecule type" value="Genomic_DNA"/>
</dbReference>
<comment type="caution">
    <text evidence="1">The sequence shown here is derived from an EMBL/GenBank/DDBJ whole genome shotgun (WGS) entry which is preliminary data.</text>
</comment>